<organism evidence="5 6">
    <name type="scientific">Gracilibacillus ureilyticus</name>
    <dbReference type="NCBI Taxonomy" id="531814"/>
    <lineage>
        <taxon>Bacteria</taxon>
        <taxon>Bacillati</taxon>
        <taxon>Bacillota</taxon>
        <taxon>Bacilli</taxon>
        <taxon>Bacillales</taxon>
        <taxon>Bacillaceae</taxon>
        <taxon>Gracilibacillus</taxon>
    </lineage>
</organism>
<feature type="domain" description="HTH tetR-type" evidence="4">
    <location>
        <begin position="11"/>
        <end position="71"/>
    </location>
</feature>
<protein>
    <submittedName>
        <fullName evidence="5">Transcriptional regulator, TetR family</fullName>
    </submittedName>
</protein>
<keyword evidence="6" id="KW-1185">Reference proteome</keyword>
<name>A0A1H9PHA8_9BACI</name>
<evidence type="ECO:0000256" key="3">
    <source>
        <dbReference type="PROSITE-ProRule" id="PRU00335"/>
    </source>
</evidence>
<sequence length="201" mass="23808">MPKSTFYNLPSEKKQILIEALQHEFSRMSLADASVASIIHYANIPRGSFYQYFKDKEDAFYYLFDQHIHMALDTFLWILKKHNGHLFDAMPDFFQVIISEKNNFRFFENALLNMNHRMENSFTNIFTDEMKSGHYKKITSIINFRELRLNENEEIIPLLKLLSIITVHAMIEKYSKDLPLNTAVNNYNKQLELVQNGVMRD</sequence>
<dbReference type="EMBL" id="FOGL01000005">
    <property type="protein sequence ID" value="SER47676.1"/>
    <property type="molecule type" value="Genomic_DNA"/>
</dbReference>
<keyword evidence="1" id="KW-0678">Repressor</keyword>
<dbReference type="InterPro" id="IPR001647">
    <property type="entry name" value="HTH_TetR"/>
</dbReference>
<dbReference type="AlphaFoldDB" id="A0A1H9PHA8"/>
<dbReference type="OrthoDB" id="9812484at2"/>
<evidence type="ECO:0000259" key="4">
    <source>
        <dbReference type="PROSITE" id="PS50977"/>
    </source>
</evidence>
<dbReference type="STRING" id="531814.SAMN04487944_1055"/>
<dbReference type="SUPFAM" id="SSF46689">
    <property type="entry name" value="Homeodomain-like"/>
    <property type="match status" value="1"/>
</dbReference>
<dbReference type="PANTHER" id="PTHR43479:SF11">
    <property type="entry name" value="ACREF_ENVCD OPERON REPRESSOR-RELATED"/>
    <property type="match status" value="1"/>
</dbReference>
<evidence type="ECO:0000256" key="2">
    <source>
        <dbReference type="ARBA" id="ARBA00023125"/>
    </source>
</evidence>
<accession>A0A1H9PHA8</accession>
<dbReference type="Proteomes" id="UP000199687">
    <property type="component" value="Unassembled WGS sequence"/>
</dbReference>
<evidence type="ECO:0000313" key="6">
    <source>
        <dbReference type="Proteomes" id="UP000199687"/>
    </source>
</evidence>
<dbReference type="InterPro" id="IPR009057">
    <property type="entry name" value="Homeodomain-like_sf"/>
</dbReference>
<dbReference type="GO" id="GO:0003677">
    <property type="term" value="F:DNA binding"/>
    <property type="evidence" value="ECO:0007669"/>
    <property type="project" value="UniProtKB-UniRule"/>
</dbReference>
<dbReference type="RefSeq" id="WP_089740086.1">
    <property type="nucleotide sequence ID" value="NZ_FOGL01000005.1"/>
</dbReference>
<feature type="DNA-binding region" description="H-T-H motif" evidence="3">
    <location>
        <begin position="34"/>
        <end position="53"/>
    </location>
</feature>
<evidence type="ECO:0000313" key="5">
    <source>
        <dbReference type="EMBL" id="SER47676.1"/>
    </source>
</evidence>
<dbReference type="Pfam" id="PF17924">
    <property type="entry name" value="TetR_C_19"/>
    <property type="match status" value="1"/>
</dbReference>
<dbReference type="InterPro" id="IPR050624">
    <property type="entry name" value="HTH-type_Tx_Regulator"/>
</dbReference>
<dbReference type="PROSITE" id="PS50977">
    <property type="entry name" value="HTH_TETR_2"/>
    <property type="match status" value="1"/>
</dbReference>
<evidence type="ECO:0000256" key="1">
    <source>
        <dbReference type="ARBA" id="ARBA00022491"/>
    </source>
</evidence>
<reference evidence="5 6" key="1">
    <citation type="submission" date="2016-10" db="EMBL/GenBank/DDBJ databases">
        <authorList>
            <person name="de Groot N.N."/>
        </authorList>
    </citation>
    <scope>NUCLEOTIDE SEQUENCE [LARGE SCALE GENOMIC DNA]</scope>
    <source>
        <strain evidence="5 6">CGMCC 1.7727</strain>
    </source>
</reference>
<gene>
    <name evidence="5" type="ORF">SAMN04487944_1055</name>
</gene>
<keyword evidence="2 3" id="KW-0238">DNA-binding</keyword>
<proteinExistence type="predicted"/>
<dbReference type="PANTHER" id="PTHR43479">
    <property type="entry name" value="ACREF/ENVCD OPERON REPRESSOR-RELATED"/>
    <property type="match status" value="1"/>
</dbReference>
<dbReference type="Gene3D" id="1.10.357.10">
    <property type="entry name" value="Tetracycline Repressor, domain 2"/>
    <property type="match status" value="1"/>
</dbReference>